<sequence>MNTLGKRLRHLRMRKKLRQDDVAREFGISKSAIGMYERNEREPPLTLLRQMADYFQVTTDYLLGREQQESIQYPQIDEESNDPFNGNLKAFLTRNDLHWDCVPLKREELTAIQSLMEVVVRERSARYEAGNSSTQQKKGIPPDPEQK</sequence>
<gene>
    <name evidence="4" type="ORF">SAMN06264849_101114</name>
</gene>
<dbReference type="Pfam" id="PF01381">
    <property type="entry name" value="HTH_3"/>
    <property type="match status" value="1"/>
</dbReference>
<dbReference type="GO" id="GO:0003677">
    <property type="term" value="F:DNA binding"/>
    <property type="evidence" value="ECO:0007669"/>
    <property type="project" value="UniProtKB-KW"/>
</dbReference>
<dbReference type="OrthoDB" id="72638at2"/>
<evidence type="ECO:0000256" key="1">
    <source>
        <dbReference type="ARBA" id="ARBA00023125"/>
    </source>
</evidence>
<dbReference type="PROSITE" id="PS50943">
    <property type="entry name" value="HTH_CROC1"/>
    <property type="match status" value="1"/>
</dbReference>
<dbReference type="InterPro" id="IPR001387">
    <property type="entry name" value="Cro/C1-type_HTH"/>
</dbReference>
<feature type="region of interest" description="Disordered" evidence="2">
    <location>
        <begin position="125"/>
        <end position="147"/>
    </location>
</feature>
<evidence type="ECO:0000256" key="2">
    <source>
        <dbReference type="SAM" id="MobiDB-lite"/>
    </source>
</evidence>
<evidence type="ECO:0000313" key="4">
    <source>
        <dbReference type="EMBL" id="SMO33499.1"/>
    </source>
</evidence>
<dbReference type="SUPFAM" id="SSF47413">
    <property type="entry name" value="lambda repressor-like DNA-binding domains"/>
    <property type="match status" value="1"/>
</dbReference>
<accession>A0A521AFC9</accession>
<protein>
    <submittedName>
        <fullName evidence="4">Helix-turn-helix</fullName>
    </submittedName>
</protein>
<evidence type="ECO:0000313" key="5">
    <source>
        <dbReference type="Proteomes" id="UP000315636"/>
    </source>
</evidence>
<dbReference type="InterPro" id="IPR010982">
    <property type="entry name" value="Lambda_DNA-bd_dom_sf"/>
</dbReference>
<feature type="domain" description="HTH cro/C1-type" evidence="3">
    <location>
        <begin position="8"/>
        <end position="62"/>
    </location>
</feature>
<dbReference type="EMBL" id="FXTI01000001">
    <property type="protein sequence ID" value="SMO33499.1"/>
    <property type="molecule type" value="Genomic_DNA"/>
</dbReference>
<proteinExistence type="predicted"/>
<dbReference type="Proteomes" id="UP000315636">
    <property type="component" value="Unassembled WGS sequence"/>
</dbReference>
<evidence type="ECO:0000259" key="3">
    <source>
        <dbReference type="PROSITE" id="PS50943"/>
    </source>
</evidence>
<dbReference type="CDD" id="cd00093">
    <property type="entry name" value="HTH_XRE"/>
    <property type="match status" value="1"/>
</dbReference>
<dbReference type="Gene3D" id="1.10.260.40">
    <property type="entry name" value="lambda repressor-like DNA-binding domains"/>
    <property type="match status" value="1"/>
</dbReference>
<dbReference type="PANTHER" id="PTHR46558:SF11">
    <property type="entry name" value="HTH-TYPE TRANSCRIPTIONAL REGULATOR XRE"/>
    <property type="match status" value="1"/>
</dbReference>
<keyword evidence="5" id="KW-1185">Reference proteome</keyword>
<organism evidence="4 5">
    <name type="scientific">Melghirimyces algeriensis</name>
    <dbReference type="NCBI Taxonomy" id="910412"/>
    <lineage>
        <taxon>Bacteria</taxon>
        <taxon>Bacillati</taxon>
        <taxon>Bacillota</taxon>
        <taxon>Bacilli</taxon>
        <taxon>Bacillales</taxon>
        <taxon>Thermoactinomycetaceae</taxon>
        <taxon>Melghirimyces</taxon>
    </lineage>
</organism>
<reference evidence="4 5" key="1">
    <citation type="submission" date="2017-05" db="EMBL/GenBank/DDBJ databases">
        <authorList>
            <person name="Varghese N."/>
            <person name="Submissions S."/>
        </authorList>
    </citation>
    <scope>NUCLEOTIDE SEQUENCE [LARGE SCALE GENOMIC DNA]</scope>
    <source>
        <strain evidence="4 5">DSM 45474</strain>
    </source>
</reference>
<name>A0A521AFC9_9BACL</name>
<keyword evidence="1" id="KW-0238">DNA-binding</keyword>
<dbReference type="PANTHER" id="PTHR46558">
    <property type="entry name" value="TRACRIPTIONAL REGULATORY PROTEIN-RELATED-RELATED"/>
    <property type="match status" value="1"/>
</dbReference>
<dbReference type="SMART" id="SM00530">
    <property type="entry name" value="HTH_XRE"/>
    <property type="match status" value="1"/>
</dbReference>
<dbReference type="AlphaFoldDB" id="A0A521AFC9"/>
<dbReference type="RefSeq" id="WP_142503830.1">
    <property type="nucleotide sequence ID" value="NZ_FXTI01000001.1"/>
</dbReference>